<feature type="domain" description="ABC transporter" evidence="9">
    <location>
        <begin position="4"/>
        <end position="240"/>
    </location>
</feature>
<dbReference type="PANTHER" id="PTHR43553:SF27">
    <property type="entry name" value="ENERGY-COUPLING FACTOR TRANSPORTER ATP-BINDING PROTEIN ECFA2"/>
    <property type="match status" value="1"/>
</dbReference>
<evidence type="ECO:0000256" key="2">
    <source>
        <dbReference type="ARBA" id="ARBA00005417"/>
    </source>
</evidence>
<dbReference type="GO" id="GO:0042626">
    <property type="term" value="F:ATPase-coupled transmembrane transporter activity"/>
    <property type="evidence" value="ECO:0007669"/>
    <property type="project" value="TreeGrafter"/>
</dbReference>
<dbReference type="InterPro" id="IPR017871">
    <property type="entry name" value="ABC_transporter-like_CS"/>
</dbReference>
<keyword evidence="8" id="KW-0472">Membrane</keyword>
<evidence type="ECO:0000256" key="6">
    <source>
        <dbReference type="ARBA" id="ARBA00022840"/>
    </source>
</evidence>
<dbReference type="EMBL" id="AZFS01000064">
    <property type="protein sequence ID" value="KRL93528.1"/>
    <property type="molecule type" value="Genomic_DNA"/>
</dbReference>
<dbReference type="InterPro" id="IPR003593">
    <property type="entry name" value="AAA+_ATPase"/>
</dbReference>
<dbReference type="InterPro" id="IPR015856">
    <property type="entry name" value="ABC_transpr_CbiO/EcfA_su"/>
</dbReference>
<dbReference type="STRING" id="1423753.FD28_GL001417"/>
<dbReference type="SMART" id="SM00382">
    <property type="entry name" value="AAA"/>
    <property type="match status" value="2"/>
</dbReference>
<dbReference type="InterPro" id="IPR003439">
    <property type="entry name" value="ABC_transporter-like_ATP-bd"/>
</dbReference>
<proteinExistence type="inferred from homology"/>
<comment type="similarity">
    <text evidence="2">Belongs to the ABC transporter superfamily.</text>
</comment>
<accession>A0A0R1UQ57</accession>
<evidence type="ECO:0000256" key="7">
    <source>
        <dbReference type="ARBA" id="ARBA00022967"/>
    </source>
</evidence>
<evidence type="ECO:0000259" key="9">
    <source>
        <dbReference type="PROSITE" id="PS50893"/>
    </source>
</evidence>
<gene>
    <name evidence="10" type="ORF">FD28_GL001417</name>
</gene>
<comment type="subcellular location">
    <subcellularLocation>
        <location evidence="1">Cell membrane</location>
        <topology evidence="1">Peripheral membrane protein</topology>
    </subcellularLocation>
</comment>
<keyword evidence="4" id="KW-1003">Cell membrane</keyword>
<dbReference type="InterPro" id="IPR027417">
    <property type="entry name" value="P-loop_NTPase"/>
</dbReference>
<sequence length="470" mass="51756">MATVTIQSLTYTYPKQSRPVLDHLSGTFPTGKFSLLTGVSGGGKSTLLKLIAGLLPNPDDTTVTFDGQPLNAITPTDRAKTVVMLFQEPSTQFTMDTVENELRFALENQQVPAGEIADRSDAALAFIGITDLKFRKLMQLSGGEQQKVALAIIVAMNSDVILLDEPFASIDPPTRLVLLEKLVALCNERGKTIVLADHDLSGYQQWVDHLAVLADGHLTLLSVDETRARFAAFTPQRLQLTHVQLPSDQLTVCLQGTALGLAHSNRQLIAPQSLSFYAHKTTLITGPNGSGKSTLFRALVRLGHYQGHIAYRDTDIKKIRKRRYARQVGLMFQAAAAQFLNVTVAEELALSQKYGNSTYFTPERVHALLDQLNLAGRDEQVLYSLSSGQQKKIQLLCMLIMAPEVLLLDEPLKGLDYASIQAVMAILKTVQHDLDLTLILISHQLSGLDALVDLHLQLEDHQLTYQEVRA</sequence>
<dbReference type="PANTHER" id="PTHR43553">
    <property type="entry name" value="HEAVY METAL TRANSPORTER"/>
    <property type="match status" value="1"/>
</dbReference>
<dbReference type="Proteomes" id="UP000051580">
    <property type="component" value="Unassembled WGS sequence"/>
</dbReference>
<evidence type="ECO:0000256" key="5">
    <source>
        <dbReference type="ARBA" id="ARBA00022741"/>
    </source>
</evidence>
<evidence type="ECO:0000256" key="4">
    <source>
        <dbReference type="ARBA" id="ARBA00022475"/>
    </source>
</evidence>
<evidence type="ECO:0000313" key="11">
    <source>
        <dbReference type="Proteomes" id="UP000051580"/>
    </source>
</evidence>
<keyword evidence="6" id="KW-0067">ATP-binding</keyword>
<dbReference type="GO" id="GO:0016887">
    <property type="term" value="F:ATP hydrolysis activity"/>
    <property type="evidence" value="ECO:0007669"/>
    <property type="project" value="InterPro"/>
</dbReference>
<evidence type="ECO:0000256" key="8">
    <source>
        <dbReference type="ARBA" id="ARBA00023136"/>
    </source>
</evidence>
<reference evidence="10 11" key="1">
    <citation type="journal article" date="2015" name="Genome Announc.">
        <title>Expanding the biotechnology potential of lactobacilli through comparative genomics of 213 strains and associated genera.</title>
        <authorList>
            <person name="Sun Z."/>
            <person name="Harris H.M."/>
            <person name="McCann A."/>
            <person name="Guo C."/>
            <person name="Argimon S."/>
            <person name="Zhang W."/>
            <person name="Yang X."/>
            <person name="Jeffery I.B."/>
            <person name="Cooney J.C."/>
            <person name="Kagawa T.F."/>
            <person name="Liu W."/>
            <person name="Song Y."/>
            <person name="Salvetti E."/>
            <person name="Wrobel A."/>
            <person name="Rasinkangas P."/>
            <person name="Parkhill J."/>
            <person name="Rea M.C."/>
            <person name="O'Sullivan O."/>
            <person name="Ritari J."/>
            <person name="Douillard F.P."/>
            <person name="Paul Ross R."/>
            <person name="Yang R."/>
            <person name="Briner A.E."/>
            <person name="Felis G.E."/>
            <person name="de Vos W.M."/>
            <person name="Barrangou R."/>
            <person name="Klaenhammer T.R."/>
            <person name="Caufield P.W."/>
            <person name="Cui Y."/>
            <person name="Zhang H."/>
            <person name="O'Toole P.W."/>
        </authorList>
    </citation>
    <scope>NUCLEOTIDE SEQUENCE [LARGE SCALE GENOMIC DNA]</scope>
    <source>
        <strain evidence="10 11">DSM 16381</strain>
    </source>
</reference>
<evidence type="ECO:0000313" key="10">
    <source>
        <dbReference type="EMBL" id="KRL93528.1"/>
    </source>
</evidence>
<dbReference type="InterPro" id="IPR050095">
    <property type="entry name" value="ECF_ABC_transporter_ATP-bd"/>
</dbReference>
<dbReference type="PROSITE" id="PS50893">
    <property type="entry name" value="ABC_TRANSPORTER_2"/>
    <property type="match status" value="2"/>
</dbReference>
<feature type="domain" description="ABC transporter" evidence="9">
    <location>
        <begin position="254"/>
        <end position="470"/>
    </location>
</feature>
<evidence type="ECO:0000256" key="3">
    <source>
        <dbReference type="ARBA" id="ARBA00022448"/>
    </source>
</evidence>
<dbReference type="GO" id="GO:0005524">
    <property type="term" value="F:ATP binding"/>
    <property type="evidence" value="ECO:0007669"/>
    <property type="project" value="UniProtKB-KW"/>
</dbReference>
<dbReference type="Gene3D" id="3.40.50.300">
    <property type="entry name" value="P-loop containing nucleotide triphosphate hydrolases"/>
    <property type="match status" value="2"/>
</dbReference>
<keyword evidence="3" id="KW-0813">Transport</keyword>
<dbReference type="CDD" id="cd03225">
    <property type="entry name" value="ABC_cobalt_CbiO_domain1"/>
    <property type="match status" value="2"/>
</dbReference>
<name>A0A0R1UQ57_9LACO</name>
<keyword evidence="11" id="KW-1185">Reference proteome</keyword>
<protein>
    <submittedName>
        <fullName evidence="10">ABC-type cobalt transport system, ATPase component</fullName>
    </submittedName>
</protein>
<comment type="caution">
    <text evidence="10">The sequence shown here is derived from an EMBL/GenBank/DDBJ whole genome shotgun (WGS) entry which is preliminary data.</text>
</comment>
<evidence type="ECO:0000256" key="1">
    <source>
        <dbReference type="ARBA" id="ARBA00004202"/>
    </source>
</evidence>
<dbReference type="RefSeq" id="WP_057735225.1">
    <property type="nucleotide sequence ID" value="NZ_AZFS01000064.1"/>
</dbReference>
<dbReference type="Pfam" id="PF00005">
    <property type="entry name" value="ABC_tran"/>
    <property type="match status" value="2"/>
</dbReference>
<organism evidence="10 11">
    <name type="scientific">Levilactobacillus hammesii DSM 16381</name>
    <dbReference type="NCBI Taxonomy" id="1423753"/>
    <lineage>
        <taxon>Bacteria</taxon>
        <taxon>Bacillati</taxon>
        <taxon>Bacillota</taxon>
        <taxon>Bacilli</taxon>
        <taxon>Lactobacillales</taxon>
        <taxon>Lactobacillaceae</taxon>
        <taxon>Levilactobacillus</taxon>
    </lineage>
</organism>
<dbReference type="PATRIC" id="fig|1423753.3.peg.1474"/>
<dbReference type="PROSITE" id="PS00211">
    <property type="entry name" value="ABC_TRANSPORTER_1"/>
    <property type="match status" value="2"/>
</dbReference>
<dbReference type="AlphaFoldDB" id="A0A0R1UQ57"/>
<dbReference type="GO" id="GO:0043190">
    <property type="term" value="C:ATP-binding cassette (ABC) transporter complex"/>
    <property type="evidence" value="ECO:0007669"/>
    <property type="project" value="TreeGrafter"/>
</dbReference>
<keyword evidence="7" id="KW-1278">Translocase</keyword>
<dbReference type="SUPFAM" id="SSF52540">
    <property type="entry name" value="P-loop containing nucleoside triphosphate hydrolases"/>
    <property type="match status" value="2"/>
</dbReference>
<dbReference type="OrthoDB" id="501320at2"/>
<keyword evidence="5" id="KW-0547">Nucleotide-binding</keyword>